<reference evidence="3" key="1">
    <citation type="submission" date="2017-04" db="EMBL/GenBank/DDBJ databases">
        <authorList>
            <person name="Varghese N."/>
            <person name="Submissions S."/>
        </authorList>
    </citation>
    <scope>NUCLEOTIDE SEQUENCE [LARGE SCALE GENOMIC DNA]</scope>
    <source>
        <strain evidence="3">B4P</strain>
    </source>
</reference>
<dbReference type="InterPro" id="IPR010839">
    <property type="entry name" value="AtuA_N"/>
</dbReference>
<evidence type="ECO:0000259" key="1">
    <source>
        <dbReference type="Pfam" id="PF07287"/>
    </source>
</evidence>
<dbReference type="Pfam" id="PF07287">
    <property type="entry name" value="AtuA"/>
    <property type="match status" value="1"/>
</dbReference>
<dbReference type="OrthoDB" id="9763456at2"/>
<dbReference type="AlphaFoldDB" id="A0A1X7FQJ5"/>
<dbReference type="RefSeq" id="WP_085423559.1">
    <property type="nucleotide sequence ID" value="NZ_FXAF01000007.1"/>
</dbReference>
<gene>
    <name evidence="2" type="ORF">SAMN02982989_0198</name>
</gene>
<protein>
    <recommendedName>
        <fullName evidence="1">Acyclic terpene utilisation N-terminal domain-containing protein</fullName>
    </recommendedName>
</protein>
<evidence type="ECO:0000313" key="2">
    <source>
        <dbReference type="EMBL" id="SMF56728.1"/>
    </source>
</evidence>
<dbReference type="Proteomes" id="UP000192903">
    <property type="component" value="Unassembled WGS sequence"/>
</dbReference>
<accession>A0A1X7FQJ5</accession>
<keyword evidence="3" id="KW-1185">Reference proteome</keyword>
<evidence type="ECO:0000313" key="3">
    <source>
        <dbReference type="Proteomes" id="UP000192903"/>
    </source>
</evidence>
<dbReference type="STRING" id="464029.SAMN02982989_0198"/>
<proteinExistence type="predicted"/>
<organism evidence="2 3">
    <name type="scientific">Xaviernesmea oryzae</name>
    <dbReference type="NCBI Taxonomy" id="464029"/>
    <lineage>
        <taxon>Bacteria</taxon>
        <taxon>Pseudomonadati</taxon>
        <taxon>Pseudomonadota</taxon>
        <taxon>Alphaproteobacteria</taxon>
        <taxon>Hyphomicrobiales</taxon>
        <taxon>Rhizobiaceae</taxon>
        <taxon>Rhizobium/Agrobacterium group</taxon>
        <taxon>Xaviernesmea</taxon>
    </lineage>
</organism>
<dbReference type="EMBL" id="FXAF01000007">
    <property type="protein sequence ID" value="SMF56728.1"/>
    <property type="molecule type" value="Genomic_DNA"/>
</dbReference>
<sequence>MEMVRFVAASGGLGGGKVNAEALAEAMTLKPHFVASDAGSTDSGPYALGSGRANYPRESVMRDLDIMLDAALPAGVPVVIGSAGTAGIDRQVDDVLSIAAEIARKRGRPIKVATIHSEQAPDYLLDLYRRGRIEALDAAPEINEAILRNSRVVGMMGVEPLQQALAEGAELVIAGRCSDSAIYAAMPIAMGMPEGASWHAGKVFECGTLVCETAGAGVVYGEIHHDGFLVRPYGQGLRCTPQSVAAHTLYESADPFIHHESSGHMDLTDCSFEALDERTVWVTGSKFVRSGRSTVKLEGALHTGYQAIMIGGIRDPYIIRQLDDWLAAVRARIGKSVADILGNQVGPDQYRVDIHVYGRNAVMGQQEPLRNILPHEVGLVLEATAPDQKLATKIAELSRQPLLHHPVPEWKGAITGFACLHNPAVIDRGAVYRFSLNHIAVPDKLSDMFRIRHLSV</sequence>
<name>A0A1X7FQJ5_9HYPH</name>
<feature type="domain" description="Acyclic terpene utilisation N-terminal" evidence="1">
    <location>
        <begin position="58"/>
        <end position="400"/>
    </location>
</feature>